<protein>
    <submittedName>
        <fullName evidence="2">Uncharacterized protein</fullName>
    </submittedName>
</protein>
<gene>
    <name evidence="2" type="ORF">BacF7301_12165</name>
</gene>
<proteinExistence type="predicted"/>
<keyword evidence="1" id="KW-0812">Transmembrane</keyword>
<keyword evidence="1" id="KW-0472">Membrane</keyword>
<dbReference type="AlphaFoldDB" id="A0A6H0KPA2"/>
<dbReference type="Proteomes" id="UP000501780">
    <property type="component" value="Chromosome"/>
</dbReference>
<keyword evidence="3" id="KW-1185">Reference proteome</keyword>
<evidence type="ECO:0000313" key="2">
    <source>
        <dbReference type="EMBL" id="QIU94851.1"/>
    </source>
</evidence>
<name>A0A6H0KPA2_9BACE</name>
<dbReference type="EMBL" id="CP050831">
    <property type="protein sequence ID" value="QIU94851.1"/>
    <property type="molecule type" value="Genomic_DNA"/>
</dbReference>
<sequence length="169" mass="19571">MKALNNRSILLAYYRLSFYLILSVVIAISFVATYYKTTAAELSQIHAQAKIYEKTYLEQVELINEVDSIINYIILPDKNHYVNEVVLRNVIMKRRTGAMKHIDRTEGEDFILTKKILNDMDIFIELKDSIRSLKRQEDVLKNNIIRCISKKNEKALKISVKSGASVNNE</sequence>
<evidence type="ECO:0000313" key="3">
    <source>
        <dbReference type="Proteomes" id="UP000501780"/>
    </source>
</evidence>
<keyword evidence="1" id="KW-1133">Transmembrane helix</keyword>
<organism evidence="2 3">
    <name type="scientific">Bacteroides faecium</name>
    <dbReference type="NCBI Taxonomy" id="2715212"/>
    <lineage>
        <taxon>Bacteria</taxon>
        <taxon>Pseudomonadati</taxon>
        <taxon>Bacteroidota</taxon>
        <taxon>Bacteroidia</taxon>
        <taxon>Bacteroidales</taxon>
        <taxon>Bacteroidaceae</taxon>
        <taxon>Bacteroides</taxon>
    </lineage>
</organism>
<reference evidence="2 3" key="1">
    <citation type="submission" date="2020-03" db="EMBL/GenBank/DDBJ databases">
        <title>Genomic analysis of Bacteroides faecium CBA7301.</title>
        <authorList>
            <person name="Kim J."/>
            <person name="Roh S.W."/>
        </authorList>
    </citation>
    <scope>NUCLEOTIDE SEQUENCE [LARGE SCALE GENOMIC DNA]</scope>
    <source>
        <strain evidence="2 3">CBA7301</strain>
    </source>
</reference>
<accession>A0A6H0KPA2</accession>
<feature type="transmembrane region" description="Helical" evidence="1">
    <location>
        <begin position="12"/>
        <end position="35"/>
    </location>
</feature>
<evidence type="ECO:0000256" key="1">
    <source>
        <dbReference type="SAM" id="Phobius"/>
    </source>
</evidence>
<dbReference type="KEGG" id="bfc:BacF7301_12165"/>
<dbReference type="RefSeq" id="WP_167963136.1">
    <property type="nucleotide sequence ID" value="NZ_CP050831.1"/>
</dbReference>